<feature type="transmembrane region" description="Helical" evidence="6">
    <location>
        <begin position="218"/>
        <end position="239"/>
    </location>
</feature>
<dbReference type="Proteomes" id="UP000029640">
    <property type="component" value="Unassembled WGS sequence"/>
</dbReference>
<feature type="transmembrane region" description="Helical" evidence="6">
    <location>
        <begin position="251"/>
        <end position="269"/>
    </location>
</feature>
<dbReference type="RefSeq" id="WP_236629783.1">
    <property type="nucleotide sequence ID" value="NZ_KN234752.1"/>
</dbReference>
<dbReference type="AlphaFoldDB" id="A0A095VSH9"/>
<evidence type="ECO:0000256" key="4">
    <source>
        <dbReference type="ARBA" id="ARBA00022989"/>
    </source>
</evidence>
<dbReference type="InterPro" id="IPR002781">
    <property type="entry name" value="TM_pro_TauE-like"/>
</dbReference>
<name>A0A095VSH9_9GAMM</name>
<feature type="transmembrane region" description="Helical" evidence="6">
    <location>
        <begin position="12"/>
        <end position="44"/>
    </location>
</feature>
<evidence type="ECO:0000256" key="5">
    <source>
        <dbReference type="ARBA" id="ARBA00023136"/>
    </source>
</evidence>
<keyword evidence="6" id="KW-1003">Cell membrane</keyword>
<evidence type="ECO:0000256" key="2">
    <source>
        <dbReference type="ARBA" id="ARBA00009142"/>
    </source>
</evidence>
<dbReference type="PANTHER" id="PTHR43483">
    <property type="entry name" value="MEMBRANE TRANSPORTER PROTEIN HI_0806-RELATED"/>
    <property type="match status" value="1"/>
</dbReference>
<feature type="transmembrane region" description="Helical" evidence="6">
    <location>
        <begin position="112"/>
        <end position="131"/>
    </location>
</feature>
<dbReference type="Pfam" id="PF01925">
    <property type="entry name" value="TauE"/>
    <property type="match status" value="1"/>
</dbReference>
<keyword evidence="8" id="KW-1185">Reference proteome</keyword>
<dbReference type="HOGENOM" id="CLU_045498_6_0_6"/>
<keyword evidence="4 6" id="KW-1133">Transmembrane helix</keyword>
<sequence length="284" mass="28626">MSAVVEWLPVLAALLGAGVLAGILAGLLGVGGGIVIVPVLFLVFQSLGISPSSAMLIATSTSLLTIVPTSIASARAHHARGNIDLDLFRAWLPPMVAGVVLGSITASRVNGLLLTGVFGAVALAIALNNLFRPNAPPLREGLPAQPWQWLIAAVIGGISVMMGIGGGTLGVTAMTAFNVVAHRAVGTSALFGLVIALPGALLMLVLPETPADAPVGTVGAVNLPGFLAIVPMTMLFAPLGVKIGGRLSGVALKRIFSVFLLVVGGRMLWQLAGPVLGPLLSQGG</sequence>
<dbReference type="eggNOG" id="COG0730">
    <property type="taxonomic scope" value="Bacteria"/>
</dbReference>
<gene>
    <name evidence="7" type="ORF">HRUBRA_01011</name>
</gene>
<evidence type="ECO:0000313" key="8">
    <source>
        <dbReference type="Proteomes" id="UP000029640"/>
    </source>
</evidence>
<proteinExistence type="inferred from homology"/>
<feature type="transmembrane region" description="Helical" evidence="6">
    <location>
        <begin position="56"/>
        <end position="76"/>
    </location>
</feature>
<evidence type="ECO:0000313" key="7">
    <source>
        <dbReference type="EMBL" id="KGE04325.1"/>
    </source>
</evidence>
<feature type="transmembrane region" description="Helical" evidence="6">
    <location>
        <begin position="151"/>
        <end position="177"/>
    </location>
</feature>
<evidence type="ECO:0000256" key="3">
    <source>
        <dbReference type="ARBA" id="ARBA00022692"/>
    </source>
</evidence>
<organism evidence="7 8">
    <name type="scientific">Pseudohaliea rubra DSM 19751</name>
    <dbReference type="NCBI Taxonomy" id="1265313"/>
    <lineage>
        <taxon>Bacteria</taxon>
        <taxon>Pseudomonadati</taxon>
        <taxon>Pseudomonadota</taxon>
        <taxon>Gammaproteobacteria</taxon>
        <taxon>Cellvibrionales</taxon>
        <taxon>Halieaceae</taxon>
        <taxon>Pseudohaliea</taxon>
    </lineage>
</organism>
<keyword evidence="5 6" id="KW-0472">Membrane</keyword>
<feature type="transmembrane region" description="Helical" evidence="6">
    <location>
        <begin position="88"/>
        <end position="105"/>
    </location>
</feature>
<comment type="caution">
    <text evidence="7">The sequence shown here is derived from an EMBL/GenBank/DDBJ whole genome shotgun (WGS) entry which is preliminary data.</text>
</comment>
<protein>
    <recommendedName>
        <fullName evidence="6">Probable membrane transporter protein</fullName>
    </recommendedName>
</protein>
<reference evidence="7 8" key="1">
    <citation type="journal article" date="2014" name="Genome Announc.">
        <title>Genome Sequence of Gammaproteobacterial Pseudohaliea rubra Type Strain DSM 19751, Isolated from Coastal Seawater of the Mediterranean Sea.</title>
        <authorList>
            <person name="Spring S."/>
            <person name="Fiebig A."/>
            <person name="Riedel T."/>
            <person name="Goker M."/>
            <person name="Klenk H.P."/>
        </authorList>
    </citation>
    <scope>NUCLEOTIDE SEQUENCE [LARGE SCALE GENOMIC DNA]</scope>
    <source>
        <strain evidence="7 8">DSM 19751</strain>
    </source>
</reference>
<evidence type="ECO:0000256" key="6">
    <source>
        <dbReference type="RuleBase" id="RU363041"/>
    </source>
</evidence>
<keyword evidence="3 6" id="KW-0812">Transmembrane</keyword>
<dbReference type="PATRIC" id="fig|1265313.6.peg.996"/>
<evidence type="ECO:0000256" key="1">
    <source>
        <dbReference type="ARBA" id="ARBA00004141"/>
    </source>
</evidence>
<accession>A0A095VSH9</accession>
<dbReference type="PANTHER" id="PTHR43483:SF3">
    <property type="entry name" value="MEMBRANE TRANSPORTER PROTEIN HI_0806-RELATED"/>
    <property type="match status" value="1"/>
</dbReference>
<comment type="subcellular location">
    <subcellularLocation>
        <location evidence="6">Cell membrane</location>
        <topology evidence="6">Multi-pass membrane protein</topology>
    </subcellularLocation>
    <subcellularLocation>
        <location evidence="1">Membrane</location>
        <topology evidence="1">Multi-pass membrane protein</topology>
    </subcellularLocation>
</comment>
<dbReference type="STRING" id="1265313.HRUBRA_01011"/>
<dbReference type="GO" id="GO:0005886">
    <property type="term" value="C:plasma membrane"/>
    <property type="evidence" value="ECO:0007669"/>
    <property type="project" value="UniProtKB-SubCell"/>
</dbReference>
<comment type="similarity">
    <text evidence="2 6">Belongs to the 4-toluene sulfonate uptake permease (TSUP) (TC 2.A.102) family.</text>
</comment>
<feature type="transmembrane region" description="Helical" evidence="6">
    <location>
        <begin position="184"/>
        <end position="206"/>
    </location>
</feature>
<dbReference type="EMBL" id="AUVB01000028">
    <property type="protein sequence ID" value="KGE04325.1"/>
    <property type="molecule type" value="Genomic_DNA"/>
</dbReference>